<comment type="caution">
    <text evidence="5">The sequence shown here is derived from an EMBL/GenBank/DDBJ whole genome shotgun (WGS) entry which is preliminary data.</text>
</comment>
<dbReference type="SUPFAM" id="SSF56436">
    <property type="entry name" value="C-type lectin-like"/>
    <property type="match status" value="1"/>
</dbReference>
<evidence type="ECO:0000313" key="6">
    <source>
        <dbReference type="Proteomes" id="UP000288216"/>
    </source>
</evidence>
<evidence type="ECO:0000256" key="1">
    <source>
        <dbReference type="ARBA" id="ARBA00022734"/>
    </source>
</evidence>
<keyword evidence="1" id="KW-0430">Lectin</keyword>
<dbReference type="Proteomes" id="UP000288216">
    <property type="component" value="Unassembled WGS sequence"/>
</dbReference>
<dbReference type="AlphaFoldDB" id="A0A401NH41"/>
<dbReference type="InterPro" id="IPR016187">
    <property type="entry name" value="CTDL_fold"/>
</dbReference>
<dbReference type="OrthoDB" id="2142683at2759"/>
<feature type="transmembrane region" description="Helical" evidence="3">
    <location>
        <begin position="40"/>
        <end position="61"/>
    </location>
</feature>
<dbReference type="PROSITE" id="PS00615">
    <property type="entry name" value="C_TYPE_LECTIN_1"/>
    <property type="match status" value="1"/>
</dbReference>
<keyword evidence="3" id="KW-1133">Transmembrane helix</keyword>
<evidence type="ECO:0000256" key="2">
    <source>
        <dbReference type="ARBA" id="ARBA00023157"/>
    </source>
</evidence>
<protein>
    <recommendedName>
        <fullName evidence="4">C-type lectin domain-containing protein</fullName>
    </recommendedName>
</protein>
<dbReference type="InterPro" id="IPR018378">
    <property type="entry name" value="C-type_lectin_CS"/>
</dbReference>
<evidence type="ECO:0000313" key="5">
    <source>
        <dbReference type="EMBL" id="GCB60164.1"/>
    </source>
</evidence>
<keyword evidence="3" id="KW-0472">Membrane</keyword>
<evidence type="ECO:0000256" key="3">
    <source>
        <dbReference type="SAM" id="Phobius"/>
    </source>
</evidence>
<dbReference type="PANTHER" id="PTHR22803">
    <property type="entry name" value="MANNOSE, PHOSPHOLIPASE, LECTIN RECEPTOR RELATED"/>
    <property type="match status" value="1"/>
</dbReference>
<organism evidence="5 6">
    <name type="scientific">Scyliorhinus torazame</name>
    <name type="common">Cloudy catshark</name>
    <name type="synonym">Catulus torazame</name>
    <dbReference type="NCBI Taxonomy" id="75743"/>
    <lineage>
        <taxon>Eukaryota</taxon>
        <taxon>Metazoa</taxon>
        <taxon>Chordata</taxon>
        <taxon>Craniata</taxon>
        <taxon>Vertebrata</taxon>
        <taxon>Chondrichthyes</taxon>
        <taxon>Elasmobranchii</taxon>
        <taxon>Galeomorphii</taxon>
        <taxon>Galeoidea</taxon>
        <taxon>Carcharhiniformes</taxon>
        <taxon>Scyliorhinidae</taxon>
        <taxon>Scyliorhinus</taxon>
    </lineage>
</organism>
<dbReference type="Gene3D" id="3.10.100.10">
    <property type="entry name" value="Mannose-Binding Protein A, subunit A"/>
    <property type="match status" value="1"/>
</dbReference>
<keyword evidence="3" id="KW-0812">Transmembrane</keyword>
<reference evidence="5 6" key="1">
    <citation type="journal article" date="2018" name="Nat. Ecol. Evol.">
        <title>Shark genomes provide insights into elasmobranch evolution and the origin of vertebrates.</title>
        <authorList>
            <person name="Hara Y"/>
            <person name="Yamaguchi K"/>
            <person name="Onimaru K"/>
            <person name="Kadota M"/>
            <person name="Koyanagi M"/>
            <person name="Keeley SD"/>
            <person name="Tatsumi K"/>
            <person name="Tanaka K"/>
            <person name="Motone F"/>
            <person name="Kageyama Y"/>
            <person name="Nozu R"/>
            <person name="Adachi N"/>
            <person name="Nishimura O"/>
            <person name="Nakagawa R"/>
            <person name="Tanegashima C"/>
            <person name="Kiyatake I"/>
            <person name="Matsumoto R"/>
            <person name="Murakumo K"/>
            <person name="Nishida K"/>
            <person name="Terakita A"/>
            <person name="Kuratani S"/>
            <person name="Sato K"/>
            <person name="Hyodo S Kuraku.S."/>
        </authorList>
    </citation>
    <scope>NUCLEOTIDE SEQUENCE [LARGE SCALE GENOMIC DNA]</scope>
</reference>
<dbReference type="CDD" id="cd03590">
    <property type="entry name" value="CLECT_DC-SIGN_like"/>
    <property type="match status" value="1"/>
</dbReference>
<sequence length="246" mass="27837">MAGELAYGDFDNFSLENGSKQKWEKQIPGSRFKSIFSAKVLMVLICILLGVFLILLVTGVIKFSQKADLEDFAQLIQVKVTEMGATVMAELSKKITSLQNIISQKLETFQRPECQNLQCRLKWISFNGSCYFFSTNKGSWSSSKTYCSILKSNLLVINTIEEQHFVAMESNTNEFWIGLSDHEHENKWKWVDGTDYEATPKFWSVGEPNNANSGEDCAQISSGGRWNDNNCSGKRLYICEQEGKSD</sequence>
<dbReference type="SMART" id="SM00034">
    <property type="entry name" value="CLECT"/>
    <property type="match status" value="1"/>
</dbReference>
<dbReference type="InterPro" id="IPR001304">
    <property type="entry name" value="C-type_lectin-like"/>
</dbReference>
<gene>
    <name evidence="5" type="ORF">scyTo_0014121</name>
</gene>
<keyword evidence="6" id="KW-1185">Reference proteome</keyword>
<dbReference type="InterPro" id="IPR050111">
    <property type="entry name" value="C-type_lectin/snaclec_domain"/>
</dbReference>
<dbReference type="GO" id="GO:0030246">
    <property type="term" value="F:carbohydrate binding"/>
    <property type="evidence" value="ECO:0007669"/>
    <property type="project" value="UniProtKB-KW"/>
</dbReference>
<dbReference type="InterPro" id="IPR016186">
    <property type="entry name" value="C-type_lectin-like/link_sf"/>
</dbReference>
<accession>A0A401NH41</accession>
<dbReference type="EMBL" id="BFAA01007462">
    <property type="protein sequence ID" value="GCB60164.1"/>
    <property type="molecule type" value="Genomic_DNA"/>
</dbReference>
<dbReference type="OMA" id="MESKANH"/>
<dbReference type="InterPro" id="IPR033989">
    <property type="entry name" value="CD209-like_CTLD"/>
</dbReference>
<dbReference type="Pfam" id="PF00059">
    <property type="entry name" value="Lectin_C"/>
    <property type="match status" value="1"/>
</dbReference>
<proteinExistence type="predicted"/>
<evidence type="ECO:0000259" key="4">
    <source>
        <dbReference type="PROSITE" id="PS50041"/>
    </source>
</evidence>
<feature type="domain" description="C-type lectin" evidence="4">
    <location>
        <begin position="126"/>
        <end position="240"/>
    </location>
</feature>
<dbReference type="STRING" id="75743.A0A401NH41"/>
<dbReference type="PROSITE" id="PS50041">
    <property type="entry name" value="C_TYPE_LECTIN_2"/>
    <property type="match status" value="1"/>
</dbReference>
<keyword evidence="2" id="KW-1015">Disulfide bond</keyword>
<name>A0A401NH41_SCYTO</name>